<dbReference type="InterPro" id="IPR044974">
    <property type="entry name" value="Disease_R_plants"/>
</dbReference>
<dbReference type="InterPro" id="IPR002182">
    <property type="entry name" value="NB-ARC"/>
</dbReference>
<dbReference type="Gene3D" id="3.40.50.300">
    <property type="entry name" value="P-loop containing nucleotide triphosphate hydrolases"/>
    <property type="match status" value="1"/>
</dbReference>
<name>A0A2Z6NY84_TRISU</name>
<dbReference type="Pfam" id="PF23559">
    <property type="entry name" value="WHD_DRP"/>
    <property type="match status" value="1"/>
</dbReference>
<dbReference type="FunFam" id="3.40.50.300:FF:001091">
    <property type="entry name" value="Probable disease resistance protein At1g61300"/>
    <property type="match status" value="1"/>
</dbReference>
<protein>
    <submittedName>
        <fullName evidence="5">Uncharacterized protein</fullName>
    </submittedName>
</protein>
<dbReference type="Proteomes" id="UP000242715">
    <property type="component" value="Unassembled WGS sequence"/>
</dbReference>
<feature type="domain" description="NB-ARC" evidence="3">
    <location>
        <begin position="15"/>
        <end position="192"/>
    </location>
</feature>
<dbReference type="Gene3D" id="1.10.8.430">
    <property type="entry name" value="Helical domain of apoptotic protease-activating factors"/>
    <property type="match status" value="1"/>
</dbReference>
<evidence type="ECO:0000259" key="4">
    <source>
        <dbReference type="Pfam" id="PF23559"/>
    </source>
</evidence>
<dbReference type="PANTHER" id="PTHR23155:SF1052">
    <property type="entry name" value="DISEASE RESISTANCE PROTEIN RPM1"/>
    <property type="match status" value="1"/>
</dbReference>
<keyword evidence="6" id="KW-1185">Reference proteome</keyword>
<dbReference type="Pfam" id="PF00931">
    <property type="entry name" value="NB-ARC"/>
    <property type="match status" value="1"/>
</dbReference>
<dbReference type="PANTHER" id="PTHR23155">
    <property type="entry name" value="DISEASE RESISTANCE PROTEIN RP"/>
    <property type="match status" value="1"/>
</dbReference>
<dbReference type="InterPro" id="IPR027417">
    <property type="entry name" value="P-loop_NTPase"/>
</dbReference>
<evidence type="ECO:0000256" key="2">
    <source>
        <dbReference type="ARBA" id="ARBA00022821"/>
    </source>
</evidence>
<proteinExistence type="predicted"/>
<dbReference type="AlphaFoldDB" id="A0A2Z6NY84"/>
<evidence type="ECO:0000313" key="6">
    <source>
        <dbReference type="Proteomes" id="UP000242715"/>
    </source>
</evidence>
<dbReference type="InterPro" id="IPR036388">
    <property type="entry name" value="WH-like_DNA-bd_sf"/>
</dbReference>
<feature type="domain" description="Disease resistance protein winged helix" evidence="4">
    <location>
        <begin position="247"/>
        <end position="299"/>
    </location>
</feature>
<dbReference type="InterPro" id="IPR042197">
    <property type="entry name" value="Apaf_helical"/>
</dbReference>
<sequence length="316" mass="36616">MASHFIKETQIVGFEKPAEDLVRCLVEGTDELKLVSMVGMGGLGKTTLSNHVFRNKRVEKHFNYRLFITVSQSYTARELLINMVKEFYKDNMELIPKDLQEMDCKMLIDQVIQFLESKRYLVLFDDVWTEIFSDEIEHALINNNKGSRIIVTTRMMPVAEYFKKSFTVHIHELQPLPEDKACKLFHKKAFRCPLELVKMSNEIVKKCEGLPLAIVAIGGLLSTKEKSIVNYDDLPSHLKSCMPYFGIYPEDYTINRKRLTRQWMAEGFVRYTERETLEDVAEEYLTELIQRSLVNVSKVGFVGKSKVVKSMICCVK</sequence>
<keyword evidence="2" id="KW-0611">Plant defense</keyword>
<dbReference type="Gene3D" id="1.10.10.10">
    <property type="entry name" value="Winged helix-like DNA-binding domain superfamily/Winged helix DNA-binding domain"/>
    <property type="match status" value="1"/>
</dbReference>
<dbReference type="GO" id="GO:0043531">
    <property type="term" value="F:ADP binding"/>
    <property type="evidence" value="ECO:0007669"/>
    <property type="project" value="InterPro"/>
</dbReference>
<dbReference type="FunFam" id="1.10.10.10:FF:000322">
    <property type="entry name" value="Probable disease resistance protein At1g63360"/>
    <property type="match status" value="1"/>
</dbReference>
<gene>
    <name evidence="5" type="ORF">TSUD_118120</name>
</gene>
<dbReference type="SUPFAM" id="SSF52540">
    <property type="entry name" value="P-loop containing nucleoside triphosphate hydrolases"/>
    <property type="match status" value="1"/>
</dbReference>
<accession>A0A2Z6NY84</accession>
<dbReference type="EMBL" id="DF974416">
    <property type="protein sequence ID" value="GAU48386.1"/>
    <property type="molecule type" value="Genomic_DNA"/>
</dbReference>
<dbReference type="OrthoDB" id="1433080at2759"/>
<dbReference type="GO" id="GO:0098542">
    <property type="term" value="P:defense response to other organism"/>
    <property type="evidence" value="ECO:0007669"/>
    <property type="project" value="TreeGrafter"/>
</dbReference>
<organism evidence="5 6">
    <name type="scientific">Trifolium subterraneum</name>
    <name type="common">Subterranean clover</name>
    <dbReference type="NCBI Taxonomy" id="3900"/>
    <lineage>
        <taxon>Eukaryota</taxon>
        <taxon>Viridiplantae</taxon>
        <taxon>Streptophyta</taxon>
        <taxon>Embryophyta</taxon>
        <taxon>Tracheophyta</taxon>
        <taxon>Spermatophyta</taxon>
        <taxon>Magnoliopsida</taxon>
        <taxon>eudicotyledons</taxon>
        <taxon>Gunneridae</taxon>
        <taxon>Pentapetalae</taxon>
        <taxon>rosids</taxon>
        <taxon>fabids</taxon>
        <taxon>Fabales</taxon>
        <taxon>Fabaceae</taxon>
        <taxon>Papilionoideae</taxon>
        <taxon>50 kb inversion clade</taxon>
        <taxon>NPAAA clade</taxon>
        <taxon>Hologalegina</taxon>
        <taxon>IRL clade</taxon>
        <taxon>Trifolieae</taxon>
        <taxon>Trifolium</taxon>
    </lineage>
</organism>
<evidence type="ECO:0000259" key="3">
    <source>
        <dbReference type="Pfam" id="PF00931"/>
    </source>
</evidence>
<keyword evidence="1" id="KW-0677">Repeat</keyword>
<evidence type="ECO:0000313" key="5">
    <source>
        <dbReference type="EMBL" id="GAU48386.1"/>
    </source>
</evidence>
<dbReference type="PRINTS" id="PR00364">
    <property type="entry name" value="DISEASERSIST"/>
</dbReference>
<dbReference type="InterPro" id="IPR058922">
    <property type="entry name" value="WHD_DRP"/>
</dbReference>
<evidence type="ECO:0000256" key="1">
    <source>
        <dbReference type="ARBA" id="ARBA00022737"/>
    </source>
</evidence>
<reference evidence="6" key="1">
    <citation type="journal article" date="2017" name="Front. Plant Sci.">
        <title>Climate Clever Clovers: New Paradigm to Reduce the Environmental Footprint of Ruminants by Breeding Low Methanogenic Forages Utilizing Haplotype Variation.</title>
        <authorList>
            <person name="Kaur P."/>
            <person name="Appels R."/>
            <person name="Bayer P.E."/>
            <person name="Keeble-Gagnere G."/>
            <person name="Wang J."/>
            <person name="Hirakawa H."/>
            <person name="Shirasawa K."/>
            <person name="Vercoe P."/>
            <person name="Stefanova K."/>
            <person name="Durmic Z."/>
            <person name="Nichols P."/>
            <person name="Revell C."/>
            <person name="Isobe S.N."/>
            <person name="Edwards D."/>
            <person name="Erskine W."/>
        </authorList>
    </citation>
    <scope>NUCLEOTIDE SEQUENCE [LARGE SCALE GENOMIC DNA]</scope>
    <source>
        <strain evidence="6">cv. Daliak</strain>
    </source>
</reference>